<evidence type="ECO:0000256" key="4">
    <source>
        <dbReference type="ARBA" id="ARBA00022989"/>
    </source>
</evidence>
<dbReference type="GO" id="GO:0022841">
    <property type="term" value="F:potassium ion leak channel activity"/>
    <property type="evidence" value="ECO:0007669"/>
    <property type="project" value="TreeGrafter"/>
</dbReference>
<evidence type="ECO:0000256" key="7">
    <source>
        <dbReference type="ARBA" id="ARBA00023303"/>
    </source>
</evidence>
<evidence type="ECO:0000256" key="2">
    <source>
        <dbReference type="ARBA" id="ARBA00022448"/>
    </source>
</evidence>
<feature type="compositionally biased region" description="Basic and acidic residues" evidence="9">
    <location>
        <begin position="58"/>
        <end position="81"/>
    </location>
</feature>
<feature type="transmembrane region" description="Helical" evidence="10">
    <location>
        <begin position="175"/>
        <end position="197"/>
    </location>
</feature>
<feature type="region of interest" description="Disordered" evidence="9">
    <location>
        <begin position="860"/>
        <end position="906"/>
    </location>
</feature>
<feature type="domain" description="Potassium channel" evidence="11">
    <location>
        <begin position="612"/>
        <end position="683"/>
    </location>
</feature>
<dbReference type="PANTHER" id="PTHR11003:SF342">
    <property type="entry name" value="OUTWARD-RECTIFIER POTASSIUM CHANNEL TOK1"/>
    <property type="match status" value="1"/>
</dbReference>
<feature type="transmembrane region" description="Helical" evidence="10">
    <location>
        <begin position="629"/>
        <end position="648"/>
    </location>
</feature>
<evidence type="ECO:0000256" key="1">
    <source>
        <dbReference type="ARBA" id="ARBA00004141"/>
    </source>
</evidence>
<feature type="transmembrane region" description="Helical" evidence="10">
    <location>
        <begin position="660"/>
        <end position="679"/>
    </location>
</feature>
<dbReference type="GO" id="GO:0030322">
    <property type="term" value="P:stabilization of membrane potential"/>
    <property type="evidence" value="ECO:0007669"/>
    <property type="project" value="TreeGrafter"/>
</dbReference>
<keyword evidence="6 10" id="KW-0472">Membrane</keyword>
<evidence type="ECO:0000256" key="8">
    <source>
        <dbReference type="RuleBase" id="RU003857"/>
    </source>
</evidence>
<feature type="transmembrane region" description="Helical" evidence="10">
    <location>
        <begin position="243"/>
        <end position="264"/>
    </location>
</feature>
<reference evidence="12" key="1">
    <citation type="submission" date="2023-03" db="EMBL/GenBank/DDBJ databases">
        <title>Massive genome expansion in bonnet fungi (Mycena s.s.) driven by repeated elements and novel gene families across ecological guilds.</title>
        <authorList>
            <consortium name="Lawrence Berkeley National Laboratory"/>
            <person name="Harder C.B."/>
            <person name="Miyauchi S."/>
            <person name="Viragh M."/>
            <person name="Kuo A."/>
            <person name="Thoen E."/>
            <person name="Andreopoulos B."/>
            <person name="Lu D."/>
            <person name="Skrede I."/>
            <person name="Drula E."/>
            <person name="Henrissat B."/>
            <person name="Morin E."/>
            <person name="Kohler A."/>
            <person name="Barry K."/>
            <person name="LaButti K."/>
            <person name="Morin E."/>
            <person name="Salamov A."/>
            <person name="Lipzen A."/>
            <person name="Mereny Z."/>
            <person name="Hegedus B."/>
            <person name="Baldrian P."/>
            <person name="Stursova M."/>
            <person name="Weitz H."/>
            <person name="Taylor A."/>
            <person name="Grigoriev I.V."/>
            <person name="Nagy L.G."/>
            <person name="Martin F."/>
            <person name="Kauserud H."/>
        </authorList>
    </citation>
    <scope>NUCLEOTIDE SEQUENCE</scope>
    <source>
        <strain evidence="12">9144</strain>
    </source>
</reference>
<organism evidence="12 13">
    <name type="scientific">Mycena pura</name>
    <dbReference type="NCBI Taxonomy" id="153505"/>
    <lineage>
        <taxon>Eukaryota</taxon>
        <taxon>Fungi</taxon>
        <taxon>Dikarya</taxon>
        <taxon>Basidiomycota</taxon>
        <taxon>Agaricomycotina</taxon>
        <taxon>Agaricomycetes</taxon>
        <taxon>Agaricomycetidae</taxon>
        <taxon>Agaricales</taxon>
        <taxon>Marasmiineae</taxon>
        <taxon>Mycenaceae</taxon>
        <taxon>Mycena</taxon>
    </lineage>
</organism>
<dbReference type="EMBL" id="JARJCW010000069">
    <property type="protein sequence ID" value="KAJ7199234.1"/>
    <property type="molecule type" value="Genomic_DNA"/>
</dbReference>
<evidence type="ECO:0000256" key="6">
    <source>
        <dbReference type="ARBA" id="ARBA00023136"/>
    </source>
</evidence>
<feature type="transmembrane region" description="Helical" evidence="10">
    <location>
        <begin position="601"/>
        <end position="623"/>
    </location>
</feature>
<feature type="compositionally biased region" description="Low complexity" evidence="9">
    <location>
        <begin position="871"/>
        <end position="881"/>
    </location>
</feature>
<keyword evidence="3 8" id="KW-0812">Transmembrane</keyword>
<feature type="region of interest" description="Disordered" evidence="9">
    <location>
        <begin position="495"/>
        <end position="520"/>
    </location>
</feature>
<evidence type="ECO:0000256" key="10">
    <source>
        <dbReference type="SAM" id="Phobius"/>
    </source>
</evidence>
<dbReference type="AlphaFoldDB" id="A0AAD6V4F1"/>
<name>A0AAD6V4F1_9AGAR</name>
<dbReference type="Proteomes" id="UP001219525">
    <property type="component" value="Unassembled WGS sequence"/>
</dbReference>
<dbReference type="InterPro" id="IPR003280">
    <property type="entry name" value="2pore_dom_K_chnl"/>
</dbReference>
<feature type="transmembrane region" description="Helical" evidence="10">
    <location>
        <begin position="137"/>
        <end position="155"/>
    </location>
</feature>
<feature type="transmembrane region" description="Helical" evidence="10">
    <location>
        <begin position="209"/>
        <end position="231"/>
    </location>
</feature>
<protein>
    <recommendedName>
        <fullName evidence="11">Potassium channel domain-containing protein</fullName>
    </recommendedName>
</protein>
<feature type="compositionally biased region" description="Acidic residues" evidence="9">
    <location>
        <begin position="41"/>
        <end position="57"/>
    </location>
</feature>
<comment type="similarity">
    <text evidence="8">Belongs to the two pore domain potassium channel (TC 1.A.1.8) family.</text>
</comment>
<dbReference type="InterPro" id="IPR013099">
    <property type="entry name" value="K_chnl_dom"/>
</dbReference>
<dbReference type="GO" id="GO:0005886">
    <property type="term" value="C:plasma membrane"/>
    <property type="evidence" value="ECO:0007669"/>
    <property type="project" value="TreeGrafter"/>
</dbReference>
<evidence type="ECO:0000256" key="3">
    <source>
        <dbReference type="ARBA" id="ARBA00022692"/>
    </source>
</evidence>
<keyword evidence="7 8" id="KW-0407">Ion channel</keyword>
<feature type="region of interest" description="Disordered" evidence="9">
    <location>
        <begin position="13"/>
        <end position="90"/>
    </location>
</feature>
<comment type="subcellular location">
    <subcellularLocation>
        <location evidence="1">Membrane</location>
        <topology evidence="1">Multi-pass membrane protein</topology>
    </subcellularLocation>
</comment>
<feature type="transmembrane region" description="Helical" evidence="10">
    <location>
        <begin position="285"/>
        <end position="318"/>
    </location>
</feature>
<accession>A0AAD6V4F1</accession>
<keyword evidence="13" id="KW-1185">Reference proteome</keyword>
<evidence type="ECO:0000256" key="5">
    <source>
        <dbReference type="ARBA" id="ARBA00023065"/>
    </source>
</evidence>
<dbReference type="SUPFAM" id="SSF81324">
    <property type="entry name" value="Voltage-gated potassium channels"/>
    <property type="match status" value="2"/>
</dbReference>
<keyword evidence="2 8" id="KW-0813">Transport</keyword>
<evidence type="ECO:0000256" key="9">
    <source>
        <dbReference type="SAM" id="MobiDB-lite"/>
    </source>
</evidence>
<keyword evidence="5 8" id="KW-0406">Ion transport</keyword>
<feature type="transmembrane region" description="Helical" evidence="10">
    <location>
        <begin position="338"/>
        <end position="359"/>
    </location>
</feature>
<evidence type="ECO:0000259" key="11">
    <source>
        <dbReference type="Pfam" id="PF07885"/>
    </source>
</evidence>
<dbReference type="Gene3D" id="1.10.287.70">
    <property type="match status" value="2"/>
</dbReference>
<keyword evidence="4 10" id="KW-1133">Transmembrane helix</keyword>
<proteinExistence type="inferred from homology"/>
<dbReference type="Pfam" id="PF07885">
    <property type="entry name" value="Ion_trans_2"/>
    <property type="match status" value="2"/>
</dbReference>
<dbReference type="GO" id="GO:0015271">
    <property type="term" value="F:outward rectifier potassium channel activity"/>
    <property type="evidence" value="ECO:0007669"/>
    <property type="project" value="TreeGrafter"/>
</dbReference>
<sequence length="932" mass="104124">MLKALTIISAFRTARPPDLETGNVPDEEAAKTNSPSTYGELGDDYDEDEVVEEELDGDLDHEHDTNDIIRDMEEPRSEKPDGVPLSRGRTYSSELSFADRERRKSPDWYRKLKEFLSTRTTPQDLEAYVPNYRYTPIISSIVIPFSILLEIPGLTEHWYVRTVNNQVVERRPNPIILNIGLGFSMACALAANICLVVRFLEKKVKLMTIGCIVFLTIHDLINIIAVTVFGVEHRFHDGFTYGQSFWLTVCSTIVSSFTNLTLIYDLLFTPDFANSGSGLTRRQRSLAIVVIFLLCYIAFGALINSILIGLNFIDAMYFTLVSMETIGFGDITPKSTGSRIFTCVHAVFGILTLAFAVGLTRETVLEGLEVGYRKRVQEVRLRRRIARWRRRVTNRWREAIEWRLREGGHPVWVKDPQENWLGGRMGTGLNFLEGLLPWSRGSKSSSGFLLGHGHGHHPHGMRLNLEALSWKQLEAAAMEAGVPLNTLLPEGFRERCKDSGSYNGSSRAGESSPTTPQMTDVERRLDENIPLTHARLGRMIAMIGGFAIAVDKSGHLRGDPSAVPVPARREGPVETPQFKKSLTLQYDAFRSGMAKEEAKAFYARLVVVWMLFLMFWIIGSAIFTKTEGWGFWRSMYFCVIAFTTIGFGDLSPQTPAGRSIFVAWALLGVATMTILISVISETFSSKYHSALHTGVFDRAVKRYRERARVIAEKTRRGRDKLFAPGLEPGASRSRSLSRPTLTDQQRTEDALKETHARTQLQLEALPHKILADARVFHEHLSYFIGAGNKVVVDSGDALPPGLQQLINEITGAAKIGERIKREILQDEDARHTLFTLSIEQALRKMISSAESALNALEERESLSEQRQLQASGSTSSSPLAGSSGGEACTTPVQNNADADTPVTLDVRSVGRTTGVKYTRWDTTTSSEFSDWR</sequence>
<evidence type="ECO:0000313" key="12">
    <source>
        <dbReference type="EMBL" id="KAJ7199234.1"/>
    </source>
</evidence>
<feature type="domain" description="Potassium channel" evidence="11">
    <location>
        <begin position="292"/>
        <end position="363"/>
    </location>
</feature>
<evidence type="ECO:0000313" key="13">
    <source>
        <dbReference type="Proteomes" id="UP001219525"/>
    </source>
</evidence>
<comment type="caution">
    <text evidence="12">The sequence shown here is derived from an EMBL/GenBank/DDBJ whole genome shotgun (WGS) entry which is preliminary data.</text>
</comment>
<gene>
    <name evidence="12" type="ORF">GGX14DRAFT_662452</name>
</gene>
<dbReference type="PANTHER" id="PTHR11003">
    <property type="entry name" value="POTASSIUM CHANNEL, SUBFAMILY K"/>
    <property type="match status" value="1"/>
</dbReference>
<dbReference type="PRINTS" id="PR01333">
    <property type="entry name" value="2POREKCHANEL"/>
</dbReference>
<feature type="region of interest" description="Disordered" evidence="9">
    <location>
        <begin position="721"/>
        <end position="748"/>
    </location>
</feature>
<feature type="compositionally biased region" description="Polar residues" evidence="9">
    <location>
        <begin position="500"/>
        <end position="518"/>
    </location>
</feature>